<dbReference type="GO" id="GO:0005524">
    <property type="term" value="F:ATP binding"/>
    <property type="evidence" value="ECO:0007669"/>
    <property type="project" value="InterPro"/>
</dbReference>
<feature type="compositionally biased region" description="Basic residues" evidence="1">
    <location>
        <begin position="1"/>
        <end position="10"/>
    </location>
</feature>
<keyword evidence="3" id="KW-1185">Reference proteome</keyword>
<dbReference type="GO" id="GO:0004812">
    <property type="term" value="F:aminoacyl-tRNA ligase activity"/>
    <property type="evidence" value="ECO:0007669"/>
    <property type="project" value="InterPro"/>
</dbReference>
<dbReference type="OrthoDB" id="47021at2759"/>
<reference evidence="3" key="1">
    <citation type="journal article" date="2015" name="PLoS Genet.">
        <title>Genome Sequence and Transcriptome Analyses of Chrysochromulina tobin: Metabolic Tools for Enhanced Algal Fitness in the Prominent Order Prymnesiales (Haptophyceae).</title>
        <authorList>
            <person name="Hovde B.T."/>
            <person name="Deodato C.R."/>
            <person name="Hunsperger H.M."/>
            <person name="Ryken S.A."/>
            <person name="Yost W."/>
            <person name="Jha R.K."/>
            <person name="Patterson J."/>
            <person name="Monnat R.J. Jr."/>
            <person name="Barlow S.B."/>
            <person name="Starkenburg S.R."/>
            <person name="Cattolico R.A."/>
        </authorList>
    </citation>
    <scope>NUCLEOTIDE SEQUENCE</scope>
    <source>
        <strain evidence="3">CCMP291</strain>
    </source>
</reference>
<feature type="compositionally biased region" description="Basic and acidic residues" evidence="1">
    <location>
        <begin position="106"/>
        <end position="119"/>
    </location>
</feature>
<feature type="region of interest" description="Disordered" evidence="1">
    <location>
        <begin position="398"/>
        <end position="422"/>
    </location>
</feature>
<name>A0A0M0JZ43_9EUKA</name>
<sequence>MWKRTSKRKSSVTGHDHIHDATQPAAVTLTATQRAVPSDDYERDPQDTAEVDTQRVEELLQERTDLRRSRDFDGADRIREQLRDEFSVTVLDKDKLWYVENGGRGRGREGGRDRDRAPSYDRSPQDFGPLGHDYTFVAEESTEPEADVLSKINALIAQRLQAKLNRQFDEADKCKAQLEVIGVRLQDRLREWRFKKFEAQDYGPLGHDYVHATDDAVQLDEQALATINSLLAKRLEAKLQMKYDEADKCKEELNEKFNVFVNDKLRAWRADGGVFPTHLRVEGDGDAEFPVDEAAVLERLVARALARKDGDFEAADTIKEELLNKLHVALDDKAGTWRVVRLYGGYYRVGPRVDEFTEKIVAEKLEKRNALRADRNYDEADVLHAELTAMGISLDTRSRTWRKGEPGEARSSGGQERGEAGT</sequence>
<dbReference type="InterPro" id="IPR009080">
    <property type="entry name" value="tRNAsynth_Ia_anticodon-bd"/>
</dbReference>
<feature type="compositionally biased region" description="Acidic residues" evidence="1">
    <location>
        <begin position="39"/>
        <end position="50"/>
    </location>
</feature>
<protein>
    <submittedName>
        <fullName evidence="2">Uncharacterized protein</fullName>
    </submittedName>
</protein>
<feature type="compositionally biased region" description="Basic and acidic residues" evidence="1">
    <location>
        <begin position="398"/>
        <end position="408"/>
    </location>
</feature>
<dbReference type="SUPFAM" id="SSF47323">
    <property type="entry name" value="Anticodon-binding domain of a subclass of class I aminoacyl-tRNA synthetases"/>
    <property type="match status" value="3"/>
</dbReference>
<dbReference type="GO" id="GO:0006418">
    <property type="term" value="P:tRNA aminoacylation for protein translation"/>
    <property type="evidence" value="ECO:0007669"/>
    <property type="project" value="InterPro"/>
</dbReference>
<dbReference type="EMBL" id="JWZX01001921">
    <property type="protein sequence ID" value="KOO31834.1"/>
    <property type="molecule type" value="Genomic_DNA"/>
</dbReference>
<evidence type="ECO:0000256" key="1">
    <source>
        <dbReference type="SAM" id="MobiDB-lite"/>
    </source>
</evidence>
<proteinExistence type="predicted"/>
<gene>
    <name evidence="2" type="ORF">Ctob_011208</name>
</gene>
<evidence type="ECO:0000313" key="2">
    <source>
        <dbReference type="EMBL" id="KOO31834.1"/>
    </source>
</evidence>
<dbReference type="Gene3D" id="1.20.120.1910">
    <property type="entry name" value="Cysteine-tRNA ligase, C-terminal anti-codon recognition domain"/>
    <property type="match status" value="4"/>
</dbReference>
<accession>A0A0M0JZ43</accession>
<feature type="region of interest" description="Disordered" evidence="1">
    <location>
        <begin position="1"/>
        <end position="53"/>
    </location>
</feature>
<dbReference type="Proteomes" id="UP000037460">
    <property type="component" value="Unassembled WGS sequence"/>
</dbReference>
<dbReference type="AlphaFoldDB" id="A0A0M0JZ43"/>
<comment type="caution">
    <text evidence="2">The sequence shown here is derived from an EMBL/GenBank/DDBJ whole genome shotgun (WGS) entry which is preliminary data.</text>
</comment>
<organism evidence="2 3">
    <name type="scientific">Chrysochromulina tobinii</name>
    <dbReference type="NCBI Taxonomy" id="1460289"/>
    <lineage>
        <taxon>Eukaryota</taxon>
        <taxon>Haptista</taxon>
        <taxon>Haptophyta</taxon>
        <taxon>Prymnesiophyceae</taxon>
        <taxon>Prymnesiales</taxon>
        <taxon>Chrysochromulinaceae</taxon>
        <taxon>Chrysochromulina</taxon>
    </lineage>
</organism>
<evidence type="ECO:0000313" key="3">
    <source>
        <dbReference type="Proteomes" id="UP000037460"/>
    </source>
</evidence>
<feature type="region of interest" description="Disordered" evidence="1">
    <location>
        <begin position="101"/>
        <end position="130"/>
    </location>
</feature>